<dbReference type="STRING" id="481719.LASUN_04380"/>
<dbReference type="SUPFAM" id="SSF52540">
    <property type="entry name" value="P-loop containing nucleoside triphosphate hydrolases"/>
    <property type="match status" value="1"/>
</dbReference>
<feature type="domain" description="OLD protein-like TOPRIM" evidence="2">
    <location>
        <begin position="387"/>
        <end position="456"/>
    </location>
</feature>
<dbReference type="Pfam" id="PF20469">
    <property type="entry name" value="OLD-like_TOPRIM"/>
    <property type="match status" value="1"/>
</dbReference>
<evidence type="ECO:0000259" key="1">
    <source>
        <dbReference type="Pfam" id="PF13175"/>
    </source>
</evidence>
<evidence type="ECO:0000313" key="3">
    <source>
        <dbReference type="EMBL" id="OFA12721.1"/>
    </source>
</evidence>
<reference evidence="3 4" key="1">
    <citation type="submission" date="2016-09" db="EMBL/GenBank/DDBJ databases">
        <title>Genome Sequence of Lactobacillus sunkii Strain CG01.</title>
        <authorList>
            <person name="Poehlein A."/>
            <person name="Gabris C."/>
            <person name="Bengelsdorf F.R."/>
            <person name="Duerre P."/>
            <person name="Daniel R."/>
        </authorList>
    </citation>
    <scope>NUCLEOTIDE SEQUENCE [LARGE SCALE GENOMIC DNA]</scope>
    <source>
        <strain evidence="3 4">CG_D</strain>
    </source>
</reference>
<dbReference type="InterPro" id="IPR034139">
    <property type="entry name" value="TOPRIM_OLD"/>
</dbReference>
<dbReference type="RefSeq" id="WP_070367161.1">
    <property type="nucleotide sequence ID" value="NZ_MIQE01000005.1"/>
</dbReference>
<organism evidence="3 4">
    <name type="scientific">Lentilactobacillus sunkii</name>
    <dbReference type="NCBI Taxonomy" id="481719"/>
    <lineage>
        <taxon>Bacteria</taxon>
        <taxon>Bacillati</taxon>
        <taxon>Bacillota</taxon>
        <taxon>Bacilli</taxon>
        <taxon>Lactobacillales</taxon>
        <taxon>Lactobacillaceae</taxon>
        <taxon>Lentilactobacillus</taxon>
    </lineage>
</organism>
<dbReference type="EMBL" id="MIQE01000005">
    <property type="protein sequence ID" value="OFA12721.1"/>
    <property type="molecule type" value="Genomic_DNA"/>
</dbReference>
<gene>
    <name evidence="3" type="primary">smc_2</name>
    <name evidence="3" type="ORF">LASUN_04380</name>
</gene>
<dbReference type="PANTHER" id="PTHR43581">
    <property type="entry name" value="ATP/GTP PHOSPHATASE"/>
    <property type="match status" value="1"/>
</dbReference>
<name>A0A1E7XHZ5_9LACO</name>
<dbReference type="InterPro" id="IPR051396">
    <property type="entry name" value="Bact_Antivir_Def_Nuclease"/>
</dbReference>
<dbReference type="InterPro" id="IPR027417">
    <property type="entry name" value="P-loop_NTPase"/>
</dbReference>
<proteinExistence type="predicted"/>
<dbReference type="CDD" id="cd01026">
    <property type="entry name" value="TOPRIM_OLD"/>
    <property type="match status" value="1"/>
</dbReference>
<feature type="domain" description="Endonuclease GajA/Old nuclease/RecF-like AAA" evidence="1">
    <location>
        <begin position="255"/>
        <end position="340"/>
    </location>
</feature>
<comment type="caution">
    <text evidence="3">The sequence shown here is derived from an EMBL/GenBank/DDBJ whole genome shotgun (WGS) entry which is preliminary data.</text>
</comment>
<accession>A0A1E7XHZ5</accession>
<dbReference type="Pfam" id="PF13175">
    <property type="entry name" value="AAA_15"/>
    <property type="match status" value="2"/>
</dbReference>
<dbReference type="PANTHER" id="PTHR43581:SF4">
    <property type="entry name" value="ATP_GTP PHOSPHATASE"/>
    <property type="match status" value="1"/>
</dbReference>
<sequence>MQIQTLKIKNFRQFGPEVCTIQFHHGLTVLVGENDAGKSAIIDALRYAMGTTDMRWNRILPSDVFNNDLNNEIQIQVCFNNLTEDEKALFLEYLTYTKSGPVVYLNWTCHFSLKFNPARPIVEITSGKNGDGPTFVAEAREMFRTTYLKPLRDAYMDMQARKGSRLSQVIRQVPNLDCGSSEYSKETQVTDLSLTGIFNLTNYLLENFAPLVNASEQMNSILTQTMLLNGDQVKTKLEVANSNVSESQKVLSLLEKVGLNVDHDKKDVYGIPGLGTSNIMSMACELLLQKQKSNSSQFTLIEEPEAHIHPQRQMKLIRSLESSANDSSHQIIVTSHSPLLASVVHLENLVIVKSGKVYPMDVKSTKLAANDYKFLERFLDATKSNLFFANGVLIVEGSGEEILLPTLAKLIGRNLSDYGVSIVNVMSKGLIHYANIFKRSDDTKMGIPVACITDRDIEPDVAPNILNQDVKNTKRHWHTESDLLKDSSLQDKLKQREEDINDGDVKAFISNHWTLEYDLVWSGWKNDIFKETLIDALFQATGIKQETQTKWLKGFDDAKDSESRSVLFYKHVKDHKAEFANYLANKLEDMLDAEISYKEIIPSYLVDAIKYVTGGNNEK</sequence>
<evidence type="ECO:0000259" key="2">
    <source>
        <dbReference type="Pfam" id="PF20469"/>
    </source>
</evidence>
<protein>
    <submittedName>
        <fullName evidence="3">Chromosome partition protein Smc</fullName>
    </submittedName>
</protein>
<dbReference type="Gene3D" id="3.40.50.300">
    <property type="entry name" value="P-loop containing nucleotide triphosphate hydrolases"/>
    <property type="match status" value="1"/>
</dbReference>
<dbReference type="Proteomes" id="UP000177010">
    <property type="component" value="Unassembled WGS sequence"/>
</dbReference>
<dbReference type="InterPro" id="IPR041685">
    <property type="entry name" value="AAA_GajA/Old/RecF-like"/>
</dbReference>
<feature type="domain" description="Endonuclease GajA/Old nuclease/RecF-like AAA" evidence="1">
    <location>
        <begin position="1"/>
        <end position="148"/>
    </location>
</feature>
<evidence type="ECO:0000313" key="4">
    <source>
        <dbReference type="Proteomes" id="UP000177010"/>
    </source>
</evidence>
<dbReference type="AlphaFoldDB" id="A0A1E7XHZ5"/>